<dbReference type="AlphaFoldDB" id="A0A7R8APF4"/>
<gene>
    <name evidence="1" type="ORF">APUU_51077A</name>
</gene>
<name>A0A7R8APF4_9EURO</name>
<evidence type="ECO:0000313" key="1">
    <source>
        <dbReference type="EMBL" id="BCS26366.1"/>
    </source>
</evidence>
<protein>
    <submittedName>
        <fullName evidence="1">Uncharacterized protein</fullName>
    </submittedName>
</protein>
<reference evidence="1" key="1">
    <citation type="submission" date="2021-01" db="EMBL/GenBank/DDBJ databases">
        <authorList>
            <consortium name="Aspergillus puulaauensis MK2 genome sequencing consortium"/>
            <person name="Kazuki M."/>
            <person name="Futagami T."/>
        </authorList>
    </citation>
    <scope>NUCLEOTIDE SEQUENCE</scope>
    <source>
        <strain evidence="1">MK2</strain>
    </source>
</reference>
<dbReference type="GeneID" id="64976371"/>
<evidence type="ECO:0000313" key="2">
    <source>
        <dbReference type="Proteomes" id="UP000654913"/>
    </source>
</evidence>
<proteinExistence type="predicted"/>
<dbReference type="OrthoDB" id="4192850at2759"/>
<reference evidence="1" key="2">
    <citation type="submission" date="2021-02" db="EMBL/GenBank/DDBJ databases">
        <title>Aspergillus puulaauensis MK2 genome sequence.</title>
        <authorList>
            <person name="Futagami T."/>
            <person name="Mori K."/>
            <person name="Kadooka C."/>
            <person name="Tanaka T."/>
        </authorList>
    </citation>
    <scope>NUCLEOTIDE SEQUENCE</scope>
    <source>
        <strain evidence="1">MK2</strain>
    </source>
</reference>
<sequence length="272" mass="31069">MSGILPPYLRAVSKSVIPSGLKLRAKYALLMPHLPNDVPENLSASFKKCQYAASEAMLSMTAIDNRRRHRYEALCPIGDGVRSARHAIVINRLFDWKTDYYPANPTLAATPKFERIAVEGICVSRVAYTEWTHTCRELTNYMKGRYAEYCQLKLVCEREIENAKVNGDLDGHTCKILYALLHKQFLGEMGKWEMYVQQLAVPTYEELLVELHCIFFERVEDGDVLFQELCDAGRFPDCSLAEKFELAENDCTALLFESPTTRCDLDHNVVVR</sequence>
<dbReference type="Proteomes" id="UP000654913">
    <property type="component" value="Chromosome 5"/>
</dbReference>
<dbReference type="KEGG" id="apuu:APUU_51077A"/>
<dbReference type="EMBL" id="AP024447">
    <property type="protein sequence ID" value="BCS26366.1"/>
    <property type="molecule type" value="Genomic_DNA"/>
</dbReference>
<keyword evidence="2" id="KW-1185">Reference proteome</keyword>
<accession>A0A7R8APF4</accession>
<organism evidence="1 2">
    <name type="scientific">Aspergillus puulaauensis</name>
    <dbReference type="NCBI Taxonomy" id="1220207"/>
    <lineage>
        <taxon>Eukaryota</taxon>
        <taxon>Fungi</taxon>
        <taxon>Dikarya</taxon>
        <taxon>Ascomycota</taxon>
        <taxon>Pezizomycotina</taxon>
        <taxon>Eurotiomycetes</taxon>
        <taxon>Eurotiomycetidae</taxon>
        <taxon>Eurotiales</taxon>
        <taxon>Aspergillaceae</taxon>
        <taxon>Aspergillus</taxon>
    </lineage>
</organism>
<dbReference type="RefSeq" id="XP_041558560.1">
    <property type="nucleotide sequence ID" value="XM_041706145.1"/>
</dbReference>